<protein>
    <submittedName>
        <fullName evidence="2">Antibiotic biosynthesis monooxygenase</fullName>
    </submittedName>
</protein>
<reference evidence="2" key="2">
    <citation type="submission" date="2020-09" db="EMBL/GenBank/DDBJ databases">
        <authorList>
            <person name="Sun Q."/>
            <person name="Ohkuma M."/>
        </authorList>
    </citation>
    <scope>NUCLEOTIDE SEQUENCE</scope>
    <source>
        <strain evidence="2">JCM 31311</strain>
    </source>
</reference>
<comment type="caution">
    <text evidence="2">The sequence shown here is derived from an EMBL/GenBank/DDBJ whole genome shotgun (WGS) entry which is preliminary data.</text>
</comment>
<dbReference type="AlphaFoldDB" id="A0A918EZD4"/>
<dbReference type="InterPro" id="IPR011008">
    <property type="entry name" value="Dimeric_a/b-barrel"/>
</dbReference>
<dbReference type="Pfam" id="PF03992">
    <property type="entry name" value="ABM"/>
    <property type="match status" value="1"/>
</dbReference>
<dbReference type="InterPro" id="IPR050744">
    <property type="entry name" value="AI-2_Isomerase_LsrG"/>
</dbReference>
<dbReference type="Proteomes" id="UP000603865">
    <property type="component" value="Unassembled WGS sequence"/>
</dbReference>
<dbReference type="EMBL" id="BMQL01000001">
    <property type="protein sequence ID" value="GGQ93583.1"/>
    <property type="molecule type" value="Genomic_DNA"/>
</dbReference>
<proteinExistence type="predicted"/>
<dbReference type="InterPro" id="IPR007138">
    <property type="entry name" value="ABM_dom"/>
</dbReference>
<keyword evidence="2" id="KW-0503">Monooxygenase</keyword>
<accession>A0A918EZD4</accession>
<evidence type="ECO:0000313" key="2">
    <source>
        <dbReference type="EMBL" id="GGQ93583.1"/>
    </source>
</evidence>
<dbReference type="SUPFAM" id="SSF54909">
    <property type="entry name" value="Dimeric alpha+beta barrel"/>
    <property type="match status" value="1"/>
</dbReference>
<reference evidence="2" key="1">
    <citation type="journal article" date="2014" name="Int. J. Syst. Evol. Microbiol.">
        <title>Complete genome sequence of Corynebacterium casei LMG S-19264T (=DSM 44701T), isolated from a smear-ripened cheese.</title>
        <authorList>
            <consortium name="US DOE Joint Genome Institute (JGI-PGF)"/>
            <person name="Walter F."/>
            <person name="Albersmeier A."/>
            <person name="Kalinowski J."/>
            <person name="Ruckert C."/>
        </authorList>
    </citation>
    <scope>NUCLEOTIDE SEQUENCE</scope>
    <source>
        <strain evidence="2">JCM 31311</strain>
    </source>
</reference>
<dbReference type="PANTHER" id="PTHR33336">
    <property type="entry name" value="QUINOL MONOOXYGENASE YGIN-RELATED"/>
    <property type="match status" value="1"/>
</dbReference>
<evidence type="ECO:0000313" key="3">
    <source>
        <dbReference type="Proteomes" id="UP000603865"/>
    </source>
</evidence>
<dbReference type="RefSeq" id="WP_189087617.1">
    <property type="nucleotide sequence ID" value="NZ_BMQL01000001.1"/>
</dbReference>
<gene>
    <name evidence="2" type="ORF">GCM10008957_02040</name>
</gene>
<dbReference type="Gene3D" id="3.30.70.100">
    <property type="match status" value="1"/>
</dbReference>
<evidence type="ECO:0000259" key="1">
    <source>
        <dbReference type="PROSITE" id="PS51725"/>
    </source>
</evidence>
<name>A0A918EZD4_9DEIO</name>
<feature type="domain" description="ABM" evidence="1">
    <location>
        <begin position="8"/>
        <end position="99"/>
    </location>
</feature>
<dbReference type="GO" id="GO:0004497">
    <property type="term" value="F:monooxygenase activity"/>
    <property type="evidence" value="ECO:0007669"/>
    <property type="project" value="UniProtKB-KW"/>
</dbReference>
<sequence length="106" mass="11922">MSQSTQAVTIQALIVPRPEHVQDVETEMRAMVQASRAEAGCQRYDLLRVDRPDGTVEFHVQERYDDMAAVQAHRDSAHYQAYRSRAGDWFAQPPAVTVLHDVDVAG</sequence>
<keyword evidence="2" id="KW-0560">Oxidoreductase</keyword>
<dbReference type="PROSITE" id="PS51725">
    <property type="entry name" value="ABM"/>
    <property type="match status" value="1"/>
</dbReference>
<organism evidence="2 3">
    <name type="scientific">Deinococcus ruber</name>
    <dbReference type="NCBI Taxonomy" id="1848197"/>
    <lineage>
        <taxon>Bacteria</taxon>
        <taxon>Thermotogati</taxon>
        <taxon>Deinococcota</taxon>
        <taxon>Deinococci</taxon>
        <taxon>Deinococcales</taxon>
        <taxon>Deinococcaceae</taxon>
        <taxon>Deinococcus</taxon>
    </lineage>
</organism>
<dbReference type="PANTHER" id="PTHR33336:SF3">
    <property type="entry name" value="ABM DOMAIN-CONTAINING PROTEIN"/>
    <property type="match status" value="1"/>
</dbReference>
<keyword evidence="3" id="KW-1185">Reference proteome</keyword>